<evidence type="ECO:0000259" key="3">
    <source>
        <dbReference type="Pfam" id="PF23559"/>
    </source>
</evidence>
<sequence>MCDQLPQAVVSIGASLYLKQKTQSVWNEMVEQICRIKDSKSSLNDIQKVVYVSYNHLPMHLKNCLLYCSIFPAGHLLLPERLIQLWIAEGFIEKQGSSQPEEIAYSYLMELICWGFLQVMDLDELGGVASCRIPIVVHELALSSSQKEESGAACHGVKLA</sequence>
<dbReference type="FunFam" id="1.10.10.10:FF:000322">
    <property type="entry name" value="Probable disease resistance protein At1g63360"/>
    <property type="match status" value="1"/>
</dbReference>
<dbReference type="Gene3D" id="1.10.10.10">
    <property type="entry name" value="Winged helix-like DNA-binding domain superfamily/Winged helix DNA-binding domain"/>
    <property type="match status" value="1"/>
</dbReference>
<dbReference type="InterPro" id="IPR044974">
    <property type="entry name" value="Disease_R_plants"/>
</dbReference>
<reference evidence="4" key="1">
    <citation type="submission" date="2014-09" db="EMBL/GenBank/DDBJ databases">
        <authorList>
            <person name="Magalhaes I.L.F."/>
            <person name="Oliveira U."/>
            <person name="Santos F.R."/>
            <person name="Vidigal T.H.D.A."/>
            <person name="Brescovit A.D."/>
            <person name="Santos A.J."/>
        </authorList>
    </citation>
    <scope>NUCLEOTIDE SEQUENCE</scope>
    <source>
        <tissue evidence="4">Shoot tissue taken approximately 20 cm above the soil surface</tissue>
    </source>
</reference>
<keyword evidence="1" id="KW-0677">Repeat</keyword>
<dbReference type="GO" id="GO:0002758">
    <property type="term" value="P:innate immune response-activating signaling pathway"/>
    <property type="evidence" value="ECO:0007669"/>
    <property type="project" value="UniProtKB-ARBA"/>
</dbReference>
<dbReference type="InterPro" id="IPR058922">
    <property type="entry name" value="WHD_DRP"/>
</dbReference>
<accession>A0A0A9DQJ5</accession>
<feature type="domain" description="Disease resistance protein winged helix" evidence="3">
    <location>
        <begin position="70"/>
        <end position="141"/>
    </location>
</feature>
<dbReference type="InterPro" id="IPR036388">
    <property type="entry name" value="WH-like_DNA-bd_sf"/>
</dbReference>
<dbReference type="AlphaFoldDB" id="A0A0A9DQJ5"/>
<dbReference type="InterPro" id="IPR027417">
    <property type="entry name" value="P-loop_NTPase"/>
</dbReference>
<evidence type="ECO:0000313" key="4">
    <source>
        <dbReference type="EMBL" id="JAD88963.1"/>
    </source>
</evidence>
<dbReference type="PANTHER" id="PTHR23155:SF1216">
    <property type="entry name" value="OS04G0219600 PROTEIN"/>
    <property type="match status" value="1"/>
</dbReference>
<evidence type="ECO:0000256" key="1">
    <source>
        <dbReference type="ARBA" id="ARBA00022737"/>
    </source>
</evidence>
<dbReference type="EMBL" id="GBRH01208932">
    <property type="protein sequence ID" value="JAD88963.1"/>
    <property type="molecule type" value="Transcribed_RNA"/>
</dbReference>
<proteinExistence type="predicted"/>
<dbReference type="SUPFAM" id="SSF52540">
    <property type="entry name" value="P-loop containing nucleoside triphosphate hydrolases"/>
    <property type="match status" value="1"/>
</dbReference>
<protein>
    <recommendedName>
        <fullName evidence="3">Disease resistance protein winged helix domain-containing protein</fullName>
    </recommendedName>
</protein>
<keyword evidence="2" id="KW-0611">Plant defense</keyword>
<dbReference type="GO" id="GO:0009626">
    <property type="term" value="P:plant-type hypersensitive response"/>
    <property type="evidence" value="ECO:0007669"/>
    <property type="project" value="UniProtKB-ARBA"/>
</dbReference>
<dbReference type="GO" id="GO:0042742">
    <property type="term" value="P:defense response to bacterium"/>
    <property type="evidence" value="ECO:0007669"/>
    <property type="project" value="UniProtKB-ARBA"/>
</dbReference>
<evidence type="ECO:0000256" key="2">
    <source>
        <dbReference type="ARBA" id="ARBA00022821"/>
    </source>
</evidence>
<dbReference type="PANTHER" id="PTHR23155">
    <property type="entry name" value="DISEASE RESISTANCE PROTEIN RP"/>
    <property type="match status" value="1"/>
</dbReference>
<dbReference type="Pfam" id="PF23559">
    <property type="entry name" value="WHD_DRP"/>
    <property type="match status" value="1"/>
</dbReference>
<name>A0A0A9DQJ5_ARUDO</name>
<organism evidence="4">
    <name type="scientific">Arundo donax</name>
    <name type="common">Giant reed</name>
    <name type="synonym">Donax arundinaceus</name>
    <dbReference type="NCBI Taxonomy" id="35708"/>
    <lineage>
        <taxon>Eukaryota</taxon>
        <taxon>Viridiplantae</taxon>
        <taxon>Streptophyta</taxon>
        <taxon>Embryophyta</taxon>
        <taxon>Tracheophyta</taxon>
        <taxon>Spermatophyta</taxon>
        <taxon>Magnoliopsida</taxon>
        <taxon>Liliopsida</taxon>
        <taxon>Poales</taxon>
        <taxon>Poaceae</taxon>
        <taxon>PACMAD clade</taxon>
        <taxon>Arundinoideae</taxon>
        <taxon>Arundineae</taxon>
        <taxon>Arundo</taxon>
    </lineage>
</organism>
<reference evidence="4" key="2">
    <citation type="journal article" date="2015" name="Data Brief">
        <title>Shoot transcriptome of the giant reed, Arundo donax.</title>
        <authorList>
            <person name="Barrero R.A."/>
            <person name="Guerrero F.D."/>
            <person name="Moolhuijzen P."/>
            <person name="Goolsby J.A."/>
            <person name="Tidwell J."/>
            <person name="Bellgard S.E."/>
            <person name="Bellgard M.I."/>
        </authorList>
    </citation>
    <scope>NUCLEOTIDE SEQUENCE</scope>
    <source>
        <tissue evidence="4">Shoot tissue taken approximately 20 cm above the soil surface</tissue>
    </source>
</reference>